<dbReference type="EMBL" id="QHKS01000030">
    <property type="protein sequence ID" value="RDJ98753.1"/>
    <property type="molecule type" value="Genomic_DNA"/>
</dbReference>
<dbReference type="PANTHER" id="PTHR12526">
    <property type="entry name" value="GLYCOSYLTRANSFERASE"/>
    <property type="match status" value="1"/>
</dbReference>
<dbReference type="OrthoDB" id="9816564at2"/>
<evidence type="ECO:0000313" key="1">
    <source>
        <dbReference type="EMBL" id="RDJ98753.1"/>
    </source>
</evidence>
<dbReference type="SUPFAM" id="SSF53756">
    <property type="entry name" value="UDP-Glycosyltransferase/glycogen phosphorylase"/>
    <property type="match status" value="1"/>
</dbReference>
<gene>
    <name evidence="1" type="ORF">DLM46_31970</name>
</gene>
<comment type="caution">
    <text evidence="1">The sequence shown here is derived from an EMBL/GenBank/DDBJ whole genome shotgun (WGS) entry which is preliminary data.</text>
</comment>
<evidence type="ECO:0000313" key="2">
    <source>
        <dbReference type="Proteomes" id="UP000254875"/>
    </source>
</evidence>
<keyword evidence="1" id="KW-0808">Transferase</keyword>
<dbReference type="AlphaFoldDB" id="A0A370MZE5"/>
<dbReference type="GO" id="GO:0016740">
    <property type="term" value="F:transferase activity"/>
    <property type="evidence" value="ECO:0007669"/>
    <property type="project" value="UniProtKB-KW"/>
</dbReference>
<keyword evidence="2" id="KW-1185">Reference proteome</keyword>
<dbReference type="Gene3D" id="3.40.50.2000">
    <property type="entry name" value="Glycogen Phosphorylase B"/>
    <property type="match status" value="1"/>
</dbReference>
<reference evidence="2" key="1">
    <citation type="submission" date="2018-05" db="EMBL/GenBank/DDBJ databases">
        <authorList>
            <person name="Feng T."/>
        </authorList>
    </citation>
    <scope>NUCLEOTIDE SEQUENCE [LARGE SCALE GENOMIC DNA]</scope>
    <source>
        <strain evidence="2">S27</strain>
    </source>
</reference>
<dbReference type="Pfam" id="PF13692">
    <property type="entry name" value="Glyco_trans_1_4"/>
    <property type="match status" value="1"/>
</dbReference>
<protein>
    <submittedName>
        <fullName evidence="1">Glycosyl transferase family 1</fullName>
    </submittedName>
</protein>
<accession>A0A370MZE5</accession>
<proteinExistence type="predicted"/>
<sequence length="438" mass="49052">MATASRRSAFSRACWASPLRCSVVERENSVRAARDTVLFSTADWDEPYWTNKQHTASILAARGWRVLYVESVGFRSPKVGSGRDWARLWRRLWRGMQSLIVGPPRRAENIWVLSPLMVPAKHHWPFVRALNQALLRWSVNRFAKGNRFVEPVVWTYHPFMLDAIATLERGPLVYHCVDDIAAIPGVDVAAFNNAQKALLAQCEAVFTTAKSLQETCLPHNLNTHYFGNVVDDAHFGQALEAGPLPAELAAIPEPRLVYHGVLSDFKVDFPLLLQTAQARSDWQWIIIGEEREGQRSDLLTQLARLPNVHLLGYRSYQTLPQYLRGMQVGVLPTLLNEYTRSMFPMKFYEYLAAGLPVVSTPLDFAKEPHAGLEVGGDLQAFVAAIEKQLARGKLSADEARAAVGDNTWERRLDKMLVITFHIDNRDGSGKPASLGAAA</sequence>
<dbReference type="PANTHER" id="PTHR12526:SF630">
    <property type="entry name" value="GLYCOSYLTRANSFERASE"/>
    <property type="match status" value="1"/>
</dbReference>
<dbReference type="Gene3D" id="3.40.50.11010">
    <property type="match status" value="1"/>
</dbReference>
<dbReference type="Proteomes" id="UP000254875">
    <property type="component" value="Unassembled WGS sequence"/>
</dbReference>
<organism evidence="1 2">
    <name type="scientific">Paraburkholderia lacunae</name>
    <dbReference type="NCBI Taxonomy" id="2211104"/>
    <lineage>
        <taxon>Bacteria</taxon>
        <taxon>Pseudomonadati</taxon>
        <taxon>Pseudomonadota</taxon>
        <taxon>Betaproteobacteria</taxon>
        <taxon>Burkholderiales</taxon>
        <taxon>Burkholderiaceae</taxon>
        <taxon>Paraburkholderia</taxon>
    </lineage>
</organism>
<name>A0A370MZE5_9BURK</name>